<feature type="domain" description="Peptidase S49" evidence="5">
    <location>
        <begin position="95"/>
        <end position="242"/>
    </location>
</feature>
<protein>
    <submittedName>
        <fullName evidence="6">Signal peptide peptidase SppA</fullName>
    </submittedName>
</protein>
<evidence type="ECO:0000259" key="5">
    <source>
        <dbReference type="Pfam" id="PF01343"/>
    </source>
</evidence>
<dbReference type="InterPro" id="IPR001907">
    <property type="entry name" value="ClpP"/>
</dbReference>
<dbReference type="Pfam" id="PF01343">
    <property type="entry name" value="Peptidase_S49"/>
    <property type="match status" value="1"/>
</dbReference>
<dbReference type="PANTHER" id="PTHR42987:SF7">
    <property type="entry name" value="SIGNAL PEPTIDE PEPTIDASE SPPA-RELATED"/>
    <property type="match status" value="1"/>
</dbReference>
<proteinExistence type="inferred from homology"/>
<evidence type="ECO:0000256" key="3">
    <source>
        <dbReference type="ARBA" id="ARBA00022801"/>
    </source>
</evidence>
<keyword evidence="2" id="KW-0645">Protease</keyword>
<dbReference type="Gene3D" id="6.20.330.10">
    <property type="match status" value="1"/>
</dbReference>
<dbReference type="GO" id="GO:0006508">
    <property type="term" value="P:proteolysis"/>
    <property type="evidence" value="ECO:0007669"/>
    <property type="project" value="UniProtKB-KW"/>
</dbReference>
<name>A0A8J6T9D4_9DELT</name>
<evidence type="ECO:0000313" key="6">
    <source>
        <dbReference type="EMBL" id="MBC8178523.1"/>
    </source>
</evidence>
<dbReference type="InterPro" id="IPR002142">
    <property type="entry name" value="Peptidase_S49"/>
</dbReference>
<dbReference type="PRINTS" id="PR00127">
    <property type="entry name" value="CLPPROTEASEP"/>
</dbReference>
<accession>A0A8J6T9D4</accession>
<comment type="similarity">
    <text evidence="1">Belongs to the peptidase S49 family.</text>
</comment>
<dbReference type="InterPro" id="IPR047272">
    <property type="entry name" value="S49_SppA_C"/>
</dbReference>
<reference evidence="6 7" key="1">
    <citation type="submission" date="2020-08" db="EMBL/GenBank/DDBJ databases">
        <title>Bridging the membrane lipid divide: bacteria of the FCB group superphylum have the potential to synthesize archaeal ether lipids.</title>
        <authorList>
            <person name="Villanueva L."/>
            <person name="Von Meijenfeldt F.A.B."/>
            <person name="Westbye A.B."/>
            <person name="Yadav S."/>
            <person name="Hopmans E.C."/>
            <person name="Dutilh B.E."/>
            <person name="Sinninghe Damste J.S."/>
        </authorList>
    </citation>
    <scope>NUCLEOTIDE SEQUENCE [LARGE SCALE GENOMIC DNA]</scope>
    <source>
        <strain evidence="6">NIOZ-UU27</strain>
    </source>
</reference>
<dbReference type="AlphaFoldDB" id="A0A8J6T9D4"/>
<dbReference type="GO" id="GO:0004252">
    <property type="term" value="F:serine-type endopeptidase activity"/>
    <property type="evidence" value="ECO:0007669"/>
    <property type="project" value="InterPro"/>
</dbReference>
<keyword evidence="3" id="KW-0378">Hydrolase</keyword>
<dbReference type="Proteomes" id="UP000650524">
    <property type="component" value="Unassembled WGS sequence"/>
</dbReference>
<dbReference type="GO" id="GO:0004176">
    <property type="term" value="F:ATP-dependent peptidase activity"/>
    <property type="evidence" value="ECO:0007669"/>
    <property type="project" value="InterPro"/>
</dbReference>
<dbReference type="NCBIfam" id="TIGR00706">
    <property type="entry name" value="SppA_dom"/>
    <property type="match status" value="1"/>
</dbReference>
<gene>
    <name evidence="6" type="primary">sppA</name>
    <name evidence="6" type="ORF">H8E19_14045</name>
</gene>
<organism evidence="6 7">
    <name type="scientific">Candidatus Desulfacyla euxinica</name>
    <dbReference type="NCBI Taxonomy" id="2841693"/>
    <lineage>
        <taxon>Bacteria</taxon>
        <taxon>Deltaproteobacteria</taxon>
        <taxon>Candidatus Desulfacyla</taxon>
    </lineage>
</organism>
<dbReference type="Gene3D" id="3.90.226.10">
    <property type="entry name" value="2-enoyl-CoA Hydratase, Chain A, domain 1"/>
    <property type="match status" value="1"/>
</dbReference>
<evidence type="ECO:0000256" key="2">
    <source>
        <dbReference type="ARBA" id="ARBA00022670"/>
    </source>
</evidence>
<dbReference type="PANTHER" id="PTHR42987">
    <property type="entry name" value="PEPTIDASE S49"/>
    <property type="match status" value="1"/>
</dbReference>
<keyword evidence="4" id="KW-0720">Serine protease</keyword>
<sequence>MTVLVIILVIALVLGSAMVIALNMLSPTADLFFTEKIGVISVEGTISASQTVTSQLVKYRKDKGIKAIILKINSPGGSIAPSQEIYREIQKTIPVKKVVAAMGTVAASGGYYIAAAANKIVANPGTITGSIGVIMEFVRVEELLNKIGVDLEIIKSGEFKDIGSPDRKLTKREREILDVMIMDIQKQFVEAIVRGRSLSLEKVRAIADGRIFSGAQAKELGLVDFLGNFQDAVEITKELAGIKGDVTLVYPKKSKLDLLDFLLEISTEFAARLIQNLRGRIEYRWNGVSGLNVRESY</sequence>
<dbReference type="CDD" id="cd07023">
    <property type="entry name" value="S49_Sppa_N_C"/>
    <property type="match status" value="1"/>
</dbReference>
<evidence type="ECO:0000256" key="4">
    <source>
        <dbReference type="ARBA" id="ARBA00022825"/>
    </source>
</evidence>
<evidence type="ECO:0000313" key="7">
    <source>
        <dbReference type="Proteomes" id="UP000650524"/>
    </source>
</evidence>
<dbReference type="SUPFAM" id="SSF52096">
    <property type="entry name" value="ClpP/crotonase"/>
    <property type="match status" value="1"/>
</dbReference>
<dbReference type="InterPro" id="IPR029045">
    <property type="entry name" value="ClpP/crotonase-like_dom_sf"/>
</dbReference>
<dbReference type="EMBL" id="JACNJD010000284">
    <property type="protein sequence ID" value="MBC8178523.1"/>
    <property type="molecule type" value="Genomic_DNA"/>
</dbReference>
<comment type="caution">
    <text evidence="6">The sequence shown here is derived from an EMBL/GenBank/DDBJ whole genome shotgun (WGS) entry which is preliminary data.</text>
</comment>
<dbReference type="InterPro" id="IPR004635">
    <property type="entry name" value="Pept_S49_SppA"/>
</dbReference>
<evidence type="ECO:0000256" key="1">
    <source>
        <dbReference type="ARBA" id="ARBA00008683"/>
    </source>
</evidence>